<organism evidence="2 3">
    <name type="scientific">Embleya hyalina</name>
    <dbReference type="NCBI Taxonomy" id="516124"/>
    <lineage>
        <taxon>Bacteria</taxon>
        <taxon>Bacillati</taxon>
        <taxon>Actinomycetota</taxon>
        <taxon>Actinomycetes</taxon>
        <taxon>Kitasatosporales</taxon>
        <taxon>Streptomycetaceae</taxon>
        <taxon>Embleya</taxon>
    </lineage>
</organism>
<feature type="compositionally biased region" description="Pro residues" evidence="1">
    <location>
        <begin position="20"/>
        <end position="30"/>
    </location>
</feature>
<dbReference type="RefSeq" id="WP_126638428.1">
    <property type="nucleotide sequence ID" value="NZ_BIFH01000020.1"/>
</dbReference>
<dbReference type="Proteomes" id="UP000286931">
    <property type="component" value="Unassembled WGS sequence"/>
</dbReference>
<protein>
    <submittedName>
        <fullName evidence="2">Uncharacterized protein</fullName>
    </submittedName>
</protein>
<dbReference type="OrthoDB" id="4669120at2"/>
<name>A0A401YP72_9ACTN</name>
<dbReference type="AlphaFoldDB" id="A0A401YP72"/>
<evidence type="ECO:0000313" key="3">
    <source>
        <dbReference type="Proteomes" id="UP000286931"/>
    </source>
</evidence>
<gene>
    <name evidence="2" type="ORF">EHYA_04061</name>
</gene>
<accession>A0A401YP72</accession>
<sequence>MSTTNTGRGRRRAPNGRNPAPIPTPTPNPTPGSGTPAPRPARRKGLARLIGPRHERHLLTAAQLPALGLPVGDDGVVIGVDADRDPAVLGLFRPEPLEVAFVGGAYVVQIIALRAAAIGARVAIESGRPQLWSAMAQAAGGAQPCVTVHQVGRLGPQGPTPGSPVLVVRDCGARPPRNRLAPAAWQTTLTLLPFLDPAQARQRIGAGVGLIGVQRVSPMEAQAAATVLSLPGEDEAALPTLADELTLWSTRKSRKYVMLTPTRAELDLLGPPRRVD</sequence>
<proteinExistence type="predicted"/>
<reference evidence="2 3" key="1">
    <citation type="submission" date="2018-12" db="EMBL/GenBank/DDBJ databases">
        <title>Draft genome sequence of Embleya hyalina NBRC 13850T.</title>
        <authorList>
            <person name="Komaki H."/>
            <person name="Hosoyama A."/>
            <person name="Kimura A."/>
            <person name="Ichikawa N."/>
            <person name="Tamura T."/>
        </authorList>
    </citation>
    <scope>NUCLEOTIDE SEQUENCE [LARGE SCALE GENOMIC DNA]</scope>
    <source>
        <strain evidence="2 3">NBRC 13850</strain>
    </source>
</reference>
<comment type="caution">
    <text evidence="2">The sequence shown here is derived from an EMBL/GenBank/DDBJ whole genome shotgun (WGS) entry which is preliminary data.</text>
</comment>
<dbReference type="EMBL" id="BIFH01000020">
    <property type="protein sequence ID" value="GCD96376.1"/>
    <property type="molecule type" value="Genomic_DNA"/>
</dbReference>
<keyword evidence="3" id="KW-1185">Reference proteome</keyword>
<evidence type="ECO:0000313" key="2">
    <source>
        <dbReference type="EMBL" id="GCD96376.1"/>
    </source>
</evidence>
<evidence type="ECO:0000256" key="1">
    <source>
        <dbReference type="SAM" id="MobiDB-lite"/>
    </source>
</evidence>
<feature type="region of interest" description="Disordered" evidence="1">
    <location>
        <begin position="1"/>
        <end position="42"/>
    </location>
</feature>